<dbReference type="RefSeq" id="WP_093117747.1">
    <property type="nucleotide sequence ID" value="NZ_FNWJ01000002.1"/>
</dbReference>
<feature type="transmembrane region" description="Helical" evidence="1">
    <location>
        <begin position="38"/>
        <end position="59"/>
    </location>
</feature>
<accession>A0A1H6FVK4</accession>
<dbReference type="STRING" id="29539.SAMN02745716_1460"/>
<dbReference type="EMBL" id="FNWJ01000002">
    <property type="protein sequence ID" value="SEH14023.1"/>
    <property type="molecule type" value="Genomic_DNA"/>
</dbReference>
<dbReference type="InterPro" id="IPR006750">
    <property type="entry name" value="YdcZ"/>
</dbReference>
<evidence type="ECO:0000313" key="3">
    <source>
        <dbReference type="Proteomes" id="UP000222056"/>
    </source>
</evidence>
<sequence length="147" mass="14678">MSRLLAVLATVLAGGLVGMQAPINSVLGKRIGTLAAASVSFAVGLAALAALTVLIGGGFGRLGEIRGLPWYYLIGGLLGAVYVTCVLLSVRTIGAGGVAAATIVGQLTMSVLLDRFGLLGLPQRPLDITRLAGVALLVAGTALVVRG</sequence>
<dbReference type="PANTHER" id="PTHR34821">
    <property type="entry name" value="INNER MEMBRANE PROTEIN YDCZ"/>
    <property type="match status" value="1"/>
</dbReference>
<reference evidence="3" key="1">
    <citation type="submission" date="2016-10" db="EMBL/GenBank/DDBJ databases">
        <authorList>
            <person name="Varghese N."/>
            <person name="Submissions S."/>
        </authorList>
    </citation>
    <scope>NUCLEOTIDE SEQUENCE [LARGE SCALE GENOMIC DNA]</scope>
    <source>
        <strain evidence="3">ATCC 35263</strain>
    </source>
</reference>
<feature type="transmembrane region" description="Helical" evidence="1">
    <location>
        <begin position="128"/>
        <end position="145"/>
    </location>
</feature>
<dbReference type="GO" id="GO:0005886">
    <property type="term" value="C:plasma membrane"/>
    <property type="evidence" value="ECO:0007669"/>
    <property type="project" value="TreeGrafter"/>
</dbReference>
<keyword evidence="1" id="KW-0472">Membrane</keyword>
<name>A0A1H6FVK4_THEAL</name>
<dbReference type="AlphaFoldDB" id="A0A1H6FVK4"/>
<proteinExistence type="predicted"/>
<keyword evidence="3" id="KW-1185">Reference proteome</keyword>
<feature type="transmembrane region" description="Helical" evidence="1">
    <location>
        <begin position="71"/>
        <end position="90"/>
    </location>
</feature>
<dbReference type="PANTHER" id="PTHR34821:SF2">
    <property type="entry name" value="INNER MEMBRANE PROTEIN YDCZ"/>
    <property type="match status" value="1"/>
</dbReference>
<dbReference type="Pfam" id="PF04657">
    <property type="entry name" value="DMT_YdcZ"/>
    <property type="match status" value="1"/>
</dbReference>
<organism evidence="2 3">
    <name type="scientific">Thermoleophilum album</name>
    <dbReference type="NCBI Taxonomy" id="29539"/>
    <lineage>
        <taxon>Bacteria</taxon>
        <taxon>Bacillati</taxon>
        <taxon>Actinomycetota</taxon>
        <taxon>Thermoleophilia</taxon>
        <taxon>Thermoleophilales</taxon>
        <taxon>Thermoleophilaceae</taxon>
        <taxon>Thermoleophilum</taxon>
    </lineage>
</organism>
<gene>
    <name evidence="2" type="ORF">SAMN02745716_1460</name>
</gene>
<protein>
    <submittedName>
        <fullName evidence="2">Transporter family-2 protein</fullName>
    </submittedName>
</protein>
<evidence type="ECO:0000313" key="2">
    <source>
        <dbReference type="EMBL" id="SEH14023.1"/>
    </source>
</evidence>
<keyword evidence="1" id="KW-1133">Transmembrane helix</keyword>
<feature type="transmembrane region" description="Helical" evidence="1">
    <location>
        <begin position="96"/>
        <end position="116"/>
    </location>
</feature>
<evidence type="ECO:0000256" key="1">
    <source>
        <dbReference type="SAM" id="Phobius"/>
    </source>
</evidence>
<dbReference type="Proteomes" id="UP000222056">
    <property type="component" value="Unassembled WGS sequence"/>
</dbReference>
<keyword evidence="1" id="KW-0812">Transmembrane</keyword>